<sequence>MADVFSNGAISVDGFLFHAVTTQHELLSFFRLALSFISSLSAANRMREALCASTAILFRIYGHAHATPSKCFHMLMPVGSHLRLNTSSTLVAAI</sequence>
<protein>
    <submittedName>
        <fullName evidence="1">Uncharacterized protein</fullName>
    </submittedName>
</protein>
<reference evidence="1 2" key="1">
    <citation type="journal article" date="2014" name="Mol. Plant">
        <title>Chromosome Scale Genome Assembly and Transcriptome Profiling of Nannochloropsis gaditana in Nitrogen Depletion.</title>
        <authorList>
            <person name="Corteggiani Carpinelli E."/>
            <person name="Telatin A."/>
            <person name="Vitulo N."/>
            <person name="Forcato C."/>
            <person name="D'Angelo M."/>
            <person name="Schiavon R."/>
            <person name="Vezzi A."/>
            <person name="Giacometti G.M."/>
            <person name="Morosinotto T."/>
            <person name="Valle G."/>
        </authorList>
    </citation>
    <scope>NUCLEOTIDE SEQUENCE [LARGE SCALE GENOMIC DNA]</scope>
    <source>
        <strain evidence="1 2">B-31</strain>
    </source>
</reference>
<organism evidence="1 2">
    <name type="scientific">Nannochloropsis gaditana</name>
    <dbReference type="NCBI Taxonomy" id="72520"/>
    <lineage>
        <taxon>Eukaryota</taxon>
        <taxon>Sar</taxon>
        <taxon>Stramenopiles</taxon>
        <taxon>Ochrophyta</taxon>
        <taxon>Eustigmatophyceae</taxon>
        <taxon>Eustigmatales</taxon>
        <taxon>Monodopsidaceae</taxon>
        <taxon>Nannochloropsis</taxon>
    </lineage>
</organism>
<name>W7TJZ0_9STRA</name>
<proteinExistence type="predicted"/>
<comment type="caution">
    <text evidence="1">The sequence shown here is derived from an EMBL/GenBank/DDBJ whole genome shotgun (WGS) entry which is preliminary data.</text>
</comment>
<dbReference type="EMBL" id="AZIL01002687">
    <property type="protein sequence ID" value="EWM21039.1"/>
    <property type="molecule type" value="Genomic_DNA"/>
</dbReference>
<keyword evidence="2" id="KW-1185">Reference proteome</keyword>
<accession>W7TJZ0</accession>
<dbReference type="Proteomes" id="UP000019335">
    <property type="component" value="Unassembled WGS sequence"/>
</dbReference>
<evidence type="ECO:0000313" key="1">
    <source>
        <dbReference type="EMBL" id="EWM21039.1"/>
    </source>
</evidence>
<gene>
    <name evidence="1" type="ORF">Naga_100680g1</name>
</gene>
<dbReference type="AlphaFoldDB" id="W7TJZ0"/>
<evidence type="ECO:0000313" key="2">
    <source>
        <dbReference type="Proteomes" id="UP000019335"/>
    </source>
</evidence>